<dbReference type="GO" id="GO:0006508">
    <property type="term" value="P:proteolysis"/>
    <property type="evidence" value="ECO:0007669"/>
    <property type="project" value="UniProtKB-KW"/>
</dbReference>
<keyword evidence="5 7" id="KW-0862">Zinc</keyword>
<dbReference type="PANTHER" id="PTHR11804">
    <property type="entry name" value="PROTEASE M3 THIMET OLIGOPEPTIDASE-RELATED"/>
    <property type="match status" value="1"/>
</dbReference>
<comment type="cofactor">
    <cofactor evidence="7">
        <name>Zn(2+)</name>
        <dbReference type="ChEBI" id="CHEBI:29105"/>
    </cofactor>
    <text evidence="7">Binds 1 zinc ion.</text>
</comment>
<proteinExistence type="inferred from homology"/>
<keyword evidence="6 7" id="KW-0482">Metalloprotease</keyword>
<comment type="similarity">
    <text evidence="1 7">Belongs to the peptidase M3 family.</text>
</comment>
<dbReference type="CDD" id="cd06455">
    <property type="entry name" value="M3A_TOP"/>
    <property type="match status" value="1"/>
</dbReference>
<dbReference type="InterPro" id="IPR024077">
    <property type="entry name" value="Neurolysin/TOP_dom2"/>
</dbReference>
<dbReference type="Gene3D" id="1.10.1370.10">
    <property type="entry name" value="Neurolysin, domain 3"/>
    <property type="match status" value="1"/>
</dbReference>
<evidence type="ECO:0000256" key="6">
    <source>
        <dbReference type="ARBA" id="ARBA00023049"/>
    </source>
</evidence>
<dbReference type="GO" id="GO:0046872">
    <property type="term" value="F:metal ion binding"/>
    <property type="evidence" value="ECO:0007669"/>
    <property type="project" value="UniProtKB-UniRule"/>
</dbReference>
<dbReference type="SUPFAM" id="SSF55486">
    <property type="entry name" value="Metalloproteases ('zincins'), catalytic domain"/>
    <property type="match status" value="1"/>
</dbReference>
<dbReference type="InterPro" id="IPR001567">
    <property type="entry name" value="Pept_M3A_M3B_dom"/>
</dbReference>
<keyword evidence="10" id="KW-1185">Reference proteome</keyword>
<keyword evidence="3 7" id="KW-0479">Metal-binding</keyword>
<reference evidence="9 10" key="1">
    <citation type="submission" date="2018-10" db="EMBL/GenBank/DDBJ databases">
        <title>Sequencing the genomes of 1000 actinobacteria strains.</title>
        <authorList>
            <person name="Klenk H.-P."/>
        </authorList>
    </citation>
    <scope>NUCLEOTIDE SEQUENCE [LARGE SCALE GENOMIC DNA]</scope>
    <source>
        <strain evidence="9 10">DSM 44267</strain>
    </source>
</reference>
<dbReference type="InterPro" id="IPR045090">
    <property type="entry name" value="Pept_M3A_M3B"/>
</dbReference>
<dbReference type="Proteomes" id="UP000278440">
    <property type="component" value="Unassembled WGS sequence"/>
</dbReference>
<evidence type="ECO:0000259" key="8">
    <source>
        <dbReference type="Pfam" id="PF01432"/>
    </source>
</evidence>
<dbReference type="EMBL" id="RBXT01000001">
    <property type="protein sequence ID" value="RKT77466.1"/>
    <property type="molecule type" value="Genomic_DNA"/>
</dbReference>
<sequence>MTAIDPAALSADPTAPAPLALPEQGWLEWVSARGDGGLDRARALVDELRAHPPAATLDVLARWDAVQTAMADAGSVGSLFSEVHPDAAVRERAETVVQRVQRLETDLGLDPDLFAVFAALDPEGLDDDASRLLERTLRDFRRSGVDRDESTRDRLRELNERAIVLSQEFSKNMREDVRSIRVRPEQLAGMPQDWVDAHPVGDDGLVTVTTDYPDVVPFRTFAHDAEARRELVTQFLTIAWPANDTVLQQLLAVRREIATLLGYASWADYDAEVKMIGTGEAIGDFVDRITDLSTDSAQRDKQVLLDRLRRDRPEATDIDGADATYYAELVRKEQLAVDAQRVRTYFDFERVRQGLLDVTGRLFGLEWHRVTDAPSWHPDVATYDVHADGERIGRIHLDLHPRDGKYKHAAQFDLVPGLAGRQLAEGVLVCNFNRGLLEHDEVVTLFHEFGHLVHHVLAGRGRWVRFSGVATEWDFVEAPSQMLEEWAWDEAVLATFARNADGETIPPELVRAMRAADDFGKGYDARTQMFYAALSYDLHVNPTDDVTARLRQLMARYSVFPYVEGTHMHCHFGHLDGYSSAYYTYMWSLVIAKDMFSAFDADDLFAPEVAARYRDRVLAPGGRRDAADLVHDFLGRDYTFDAYAAWLAR</sequence>
<evidence type="ECO:0000256" key="2">
    <source>
        <dbReference type="ARBA" id="ARBA00022670"/>
    </source>
</evidence>
<dbReference type="InterPro" id="IPR024079">
    <property type="entry name" value="MetalloPept_cat_dom_sf"/>
</dbReference>
<comment type="caution">
    <text evidence="9">The sequence shown here is derived from an EMBL/GenBank/DDBJ whole genome shotgun (WGS) entry which is preliminary data.</text>
</comment>
<evidence type="ECO:0000256" key="3">
    <source>
        <dbReference type="ARBA" id="ARBA00022723"/>
    </source>
</evidence>
<keyword evidence="2 7" id="KW-0645">Protease</keyword>
<evidence type="ECO:0000256" key="5">
    <source>
        <dbReference type="ARBA" id="ARBA00022833"/>
    </source>
</evidence>
<dbReference type="GO" id="GO:0004222">
    <property type="term" value="F:metalloendopeptidase activity"/>
    <property type="evidence" value="ECO:0007669"/>
    <property type="project" value="InterPro"/>
</dbReference>
<keyword evidence="4 7" id="KW-0378">Hydrolase</keyword>
<dbReference type="Gene3D" id="1.20.1050.40">
    <property type="entry name" value="Endopeptidase. Chain P, domain 1"/>
    <property type="match status" value="1"/>
</dbReference>
<dbReference type="RefSeq" id="WP_245963462.1">
    <property type="nucleotide sequence ID" value="NZ_RBXT01000001.1"/>
</dbReference>
<evidence type="ECO:0000256" key="4">
    <source>
        <dbReference type="ARBA" id="ARBA00022801"/>
    </source>
</evidence>
<organism evidence="9 10">
    <name type="scientific">Terracoccus luteus</name>
    <dbReference type="NCBI Taxonomy" id="53356"/>
    <lineage>
        <taxon>Bacteria</taxon>
        <taxon>Bacillati</taxon>
        <taxon>Actinomycetota</taxon>
        <taxon>Actinomycetes</taxon>
        <taxon>Micrococcales</taxon>
        <taxon>Intrasporangiaceae</taxon>
        <taxon>Terracoccus</taxon>
    </lineage>
</organism>
<dbReference type="PANTHER" id="PTHR11804:SF84">
    <property type="entry name" value="SACCHAROLYSIN"/>
    <property type="match status" value="1"/>
</dbReference>
<evidence type="ECO:0000313" key="10">
    <source>
        <dbReference type="Proteomes" id="UP000278440"/>
    </source>
</evidence>
<feature type="domain" description="Peptidase M3A/M3B catalytic" evidence="8">
    <location>
        <begin position="223"/>
        <end position="643"/>
    </location>
</feature>
<dbReference type="Pfam" id="PF01432">
    <property type="entry name" value="Peptidase_M3"/>
    <property type="match status" value="1"/>
</dbReference>
<evidence type="ECO:0000256" key="1">
    <source>
        <dbReference type="ARBA" id="ARBA00006040"/>
    </source>
</evidence>
<dbReference type="AlphaFoldDB" id="A0A495XXM0"/>
<protein>
    <submittedName>
        <fullName evidence="9">Thimet oligopeptidase</fullName>
    </submittedName>
</protein>
<dbReference type="InterPro" id="IPR024080">
    <property type="entry name" value="Neurolysin/TOP_N"/>
</dbReference>
<dbReference type="GO" id="GO:0006518">
    <property type="term" value="P:peptide metabolic process"/>
    <property type="evidence" value="ECO:0007669"/>
    <property type="project" value="TreeGrafter"/>
</dbReference>
<dbReference type="Gene3D" id="3.40.390.10">
    <property type="entry name" value="Collagenase (Catalytic Domain)"/>
    <property type="match status" value="1"/>
</dbReference>
<evidence type="ECO:0000313" key="9">
    <source>
        <dbReference type="EMBL" id="RKT77466.1"/>
    </source>
</evidence>
<accession>A0A495XXM0</accession>
<gene>
    <name evidence="9" type="ORF">DFJ68_0889</name>
</gene>
<evidence type="ECO:0000256" key="7">
    <source>
        <dbReference type="RuleBase" id="RU003435"/>
    </source>
</evidence>
<name>A0A495XXM0_9MICO</name>